<dbReference type="AlphaFoldDB" id="A0A8X6WK08"/>
<protein>
    <submittedName>
        <fullName evidence="1">Uncharacterized protein</fullName>
    </submittedName>
</protein>
<sequence length="131" mass="14930">METSRLTLALKIQISAVCRKCVVDVLMGQRFHYNDGVKTAVLNLFHDQQVAAVAEWYRYRTVACFVTGSNPVPLKTRRVGQRCTLNLSRAETSSRWCGVVVRRGGCQLRCRPRHLTMVQSYVVRRQKPSCS</sequence>
<dbReference type="EMBL" id="BMAU01021437">
    <property type="protein sequence ID" value="GFY36553.1"/>
    <property type="molecule type" value="Genomic_DNA"/>
</dbReference>
<gene>
    <name evidence="1" type="primary">NCL1_18943</name>
    <name evidence="1" type="ORF">TNCV_27581</name>
</gene>
<dbReference type="Proteomes" id="UP000887159">
    <property type="component" value="Unassembled WGS sequence"/>
</dbReference>
<comment type="caution">
    <text evidence="1">The sequence shown here is derived from an EMBL/GenBank/DDBJ whole genome shotgun (WGS) entry which is preliminary data.</text>
</comment>
<organism evidence="1 2">
    <name type="scientific">Trichonephila clavipes</name>
    <name type="common">Golden silk orbweaver</name>
    <name type="synonym">Nephila clavipes</name>
    <dbReference type="NCBI Taxonomy" id="2585209"/>
    <lineage>
        <taxon>Eukaryota</taxon>
        <taxon>Metazoa</taxon>
        <taxon>Ecdysozoa</taxon>
        <taxon>Arthropoda</taxon>
        <taxon>Chelicerata</taxon>
        <taxon>Arachnida</taxon>
        <taxon>Araneae</taxon>
        <taxon>Araneomorphae</taxon>
        <taxon>Entelegynae</taxon>
        <taxon>Araneoidea</taxon>
        <taxon>Nephilidae</taxon>
        <taxon>Trichonephila</taxon>
    </lineage>
</organism>
<accession>A0A8X6WK08</accession>
<evidence type="ECO:0000313" key="2">
    <source>
        <dbReference type="Proteomes" id="UP000887159"/>
    </source>
</evidence>
<reference evidence="1" key="1">
    <citation type="submission" date="2020-08" db="EMBL/GenBank/DDBJ databases">
        <title>Multicomponent nature underlies the extraordinary mechanical properties of spider dragline silk.</title>
        <authorList>
            <person name="Kono N."/>
            <person name="Nakamura H."/>
            <person name="Mori M."/>
            <person name="Yoshida Y."/>
            <person name="Ohtoshi R."/>
            <person name="Malay A.D."/>
            <person name="Moran D.A.P."/>
            <person name="Tomita M."/>
            <person name="Numata K."/>
            <person name="Arakawa K."/>
        </authorList>
    </citation>
    <scope>NUCLEOTIDE SEQUENCE</scope>
</reference>
<evidence type="ECO:0000313" key="1">
    <source>
        <dbReference type="EMBL" id="GFY36553.1"/>
    </source>
</evidence>
<keyword evidence="2" id="KW-1185">Reference proteome</keyword>
<proteinExistence type="predicted"/>
<name>A0A8X6WK08_TRICX</name>